<evidence type="ECO:0000313" key="6">
    <source>
        <dbReference type="Proteomes" id="UP001303115"/>
    </source>
</evidence>
<dbReference type="Proteomes" id="UP001303115">
    <property type="component" value="Unassembled WGS sequence"/>
</dbReference>
<dbReference type="SUPFAM" id="SSF51735">
    <property type="entry name" value="NAD(P)-binding Rossmann-fold domains"/>
    <property type="match status" value="1"/>
</dbReference>
<organism evidence="5 6">
    <name type="scientific">Parachaetomium inaequale</name>
    <dbReference type="NCBI Taxonomy" id="2588326"/>
    <lineage>
        <taxon>Eukaryota</taxon>
        <taxon>Fungi</taxon>
        <taxon>Dikarya</taxon>
        <taxon>Ascomycota</taxon>
        <taxon>Pezizomycotina</taxon>
        <taxon>Sordariomycetes</taxon>
        <taxon>Sordariomycetidae</taxon>
        <taxon>Sordariales</taxon>
        <taxon>Chaetomiaceae</taxon>
        <taxon>Parachaetomium</taxon>
    </lineage>
</organism>
<sequence length="375" mass="39802">MSGTDPTTTPQTMKAILISSFGPPENLVIRDDIPLPVPTPGTARIRIRAFGINHAEMHMRRGEWAESVPISGIECVGTIDDCPGGEFAAGTPVASVMGGLGRTIPGSYAQFTVARVENIVPLTTPPTATTTTSTSTSTSTATDSNVTVSEDLGSGEPPLPLPWAQLAALPESYCTAWTCLFRNLALQRGERLLIRGATSAFGRAAVNLAVEAGAVVTGTTRSEAKFAELRALGAAEAVLEGPGLPGRLLNGGNTKKFDKVLELVGNSTVVESLTLVRRDGRVCLAGWLGGLDPIREFNPLLQMASGVHFSFFGSFVFGTPEFPLSDVPLGKIVRAVADGKFEAKPFKVFRFDEIQEAHRYMDDGRARGKMVVVVD</sequence>
<dbReference type="GO" id="GO:0016651">
    <property type="term" value="F:oxidoreductase activity, acting on NAD(P)H"/>
    <property type="evidence" value="ECO:0007669"/>
    <property type="project" value="TreeGrafter"/>
</dbReference>
<dbReference type="InterPro" id="IPR011032">
    <property type="entry name" value="GroES-like_sf"/>
</dbReference>
<evidence type="ECO:0000256" key="1">
    <source>
        <dbReference type="ARBA" id="ARBA00022857"/>
    </source>
</evidence>
<proteinExistence type="predicted"/>
<dbReference type="Pfam" id="PF08240">
    <property type="entry name" value="ADH_N"/>
    <property type="match status" value="1"/>
</dbReference>
<protein>
    <recommendedName>
        <fullName evidence="4">Enoyl reductase (ER) domain-containing protein</fullName>
    </recommendedName>
</protein>
<dbReference type="AlphaFoldDB" id="A0AAN6PE52"/>
<keyword evidence="1" id="KW-0521">NADP</keyword>
<dbReference type="Gene3D" id="3.40.50.720">
    <property type="entry name" value="NAD(P)-binding Rossmann-like Domain"/>
    <property type="match status" value="1"/>
</dbReference>
<gene>
    <name evidence="5" type="ORF">C8A01DRAFT_16728</name>
</gene>
<dbReference type="InterPro" id="IPR036291">
    <property type="entry name" value="NAD(P)-bd_dom_sf"/>
</dbReference>
<reference evidence="6" key="1">
    <citation type="journal article" date="2023" name="Mol. Phylogenet. Evol.">
        <title>Genome-scale phylogeny and comparative genomics of the fungal order Sordariales.</title>
        <authorList>
            <person name="Hensen N."/>
            <person name="Bonometti L."/>
            <person name="Westerberg I."/>
            <person name="Brannstrom I.O."/>
            <person name="Guillou S."/>
            <person name="Cros-Aarteil S."/>
            <person name="Calhoun S."/>
            <person name="Haridas S."/>
            <person name="Kuo A."/>
            <person name="Mondo S."/>
            <person name="Pangilinan J."/>
            <person name="Riley R."/>
            <person name="LaButti K."/>
            <person name="Andreopoulos B."/>
            <person name="Lipzen A."/>
            <person name="Chen C."/>
            <person name="Yan M."/>
            <person name="Daum C."/>
            <person name="Ng V."/>
            <person name="Clum A."/>
            <person name="Steindorff A."/>
            <person name="Ohm R.A."/>
            <person name="Martin F."/>
            <person name="Silar P."/>
            <person name="Natvig D.O."/>
            <person name="Lalanne C."/>
            <person name="Gautier V."/>
            <person name="Ament-Velasquez S.L."/>
            <person name="Kruys A."/>
            <person name="Hutchinson M.I."/>
            <person name="Powell A.J."/>
            <person name="Barry K."/>
            <person name="Miller A.N."/>
            <person name="Grigoriev I.V."/>
            <person name="Debuchy R."/>
            <person name="Gladieux P."/>
            <person name="Hiltunen Thoren M."/>
            <person name="Johannesson H."/>
        </authorList>
    </citation>
    <scope>NUCLEOTIDE SEQUENCE [LARGE SCALE GENOMIC DNA]</scope>
    <source>
        <strain evidence="6">CBS 284.82</strain>
    </source>
</reference>
<name>A0AAN6PE52_9PEZI</name>
<dbReference type="SUPFAM" id="SSF50129">
    <property type="entry name" value="GroES-like"/>
    <property type="match status" value="1"/>
</dbReference>
<dbReference type="SMART" id="SM00829">
    <property type="entry name" value="PKS_ER"/>
    <property type="match status" value="1"/>
</dbReference>
<dbReference type="EMBL" id="MU854405">
    <property type="protein sequence ID" value="KAK4039258.1"/>
    <property type="molecule type" value="Genomic_DNA"/>
</dbReference>
<evidence type="ECO:0000259" key="4">
    <source>
        <dbReference type="SMART" id="SM00829"/>
    </source>
</evidence>
<dbReference type="PANTHER" id="PTHR48106:SF18">
    <property type="entry name" value="QUINONE OXIDOREDUCTASE PIG3"/>
    <property type="match status" value="1"/>
</dbReference>
<evidence type="ECO:0000313" key="5">
    <source>
        <dbReference type="EMBL" id="KAK4039258.1"/>
    </source>
</evidence>
<feature type="region of interest" description="Disordered" evidence="3">
    <location>
        <begin position="124"/>
        <end position="154"/>
    </location>
</feature>
<dbReference type="Gene3D" id="3.90.180.10">
    <property type="entry name" value="Medium-chain alcohol dehydrogenases, catalytic domain"/>
    <property type="match status" value="2"/>
</dbReference>
<keyword evidence="2" id="KW-0560">Oxidoreductase</keyword>
<keyword evidence="6" id="KW-1185">Reference proteome</keyword>
<dbReference type="GO" id="GO:0070402">
    <property type="term" value="F:NADPH binding"/>
    <property type="evidence" value="ECO:0007669"/>
    <property type="project" value="TreeGrafter"/>
</dbReference>
<feature type="compositionally biased region" description="Low complexity" evidence="3">
    <location>
        <begin position="125"/>
        <end position="142"/>
    </location>
</feature>
<dbReference type="InterPro" id="IPR020843">
    <property type="entry name" value="ER"/>
</dbReference>
<dbReference type="Pfam" id="PF13602">
    <property type="entry name" value="ADH_zinc_N_2"/>
    <property type="match status" value="1"/>
</dbReference>
<feature type="domain" description="Enoyl reductase (ER)" evidence="4">
    <location>
        <begin position="22"/>
        <end position="372"/>
    </location>
</feature>
<evidence type="ECO:0000256" key="2">
    <source>
        <dbReference type="ARBA" id="ARBA00023002"/>
    </source>
</evidence>
<dbReference type="InterPro" id="IPR013154">
    <property type="entry name" value="ADH-like_N"/>
</dbReference>
<accession>A0AAN6PE52</accession>
<evidence type="ECO:0000256" key="3">
    <source>
        <dbReference type="SAM" id="MobiDB-lite"/>
    </source>
</evidence>
<dbReference type="PANTHER" id="PTHR48106">
    <property type="entry name" value="QUINONE OXIDOREDUCTASE PIG3-RELATED"/>
    <property type="match status" value="1"/>
</dbReference>
<comment type="caution">
    <text evidence="5">The sequence shown here is derived from an EMBL/GenBank/DDBJ whole genome shotgun (WGS) entry which is preliminary data.</text>
</comment>